<protein>
    <recommendedName>
        <fullName evidence="1">CHK kinase-like domain-containing protein</fullName>
    </recommendedName>
</protein>
<dbReference type="InterPro" id="IPR004119">
    <property type="entry name" value="EcKL"/>
</dbReference>
<dbReference type="PANTHER" id="PTHR11012">
    <property type="entry name" value="PROTEIN KINASE-LIKE DOMAIN-CONTAINING"/>
    <property type="match status" value="1"/>
</dbReference>
<dbReference type="InterPro" id="IPR015897">
    <property type="entry name" value="CHK_kinase-like"/>
</dbReference>
<dbReference type="Proteomes" id="UP001162164">
    <property type="component" value="Unassembled WGS sequence"/>
</dbReference>
<name>A0ABQ9K2T1_9CUCU</name>
<comment type="caution">
    <text evidence="2">The sequence shown here is derived from an EMBL/GenBank/DDBJ whole genome shotgun (WGS) entry which is preliminary data.</text>
</comment>
<accession>A0ABQ9K2T1</accession>
<dbReference type="Pfam" id="PF02958">
    <property type="entry name" value="EcKL"/>
    <property type="match status" value="1"/>
</dbReference>
<reference evidence="2" key="1">
    <citation type="journal article" date="2023" name="Insect Mol. Biol.">
        <title>Genome sequencing provides insights into the evolution of gene families encoding plant cell wall-degrading enzymes in longhorned beetles.</title>
        <authorList>
            <person name="Shin N.R."/>
            <person name="Okamura Y."/>
            <person name="Kirsch R."/>
            <person name="Pauchet Y."/>
        </authorList>
    </citation>
    <scope>NUCLEOTIDE SEQUENCE</scope>
    <source>
        <strain evidence="2">MMC_N1</strain>
    </source>
</reference>
<sequence length="407" mass="46153">MNRQKVDRLEDLLEPHIDNKKIIDTKITQLTAPGENYGGLLLKVDVSLKNKDGTTEELNVVAKSIPENEFLQKVFDVQLSFRKEIAFYDTIVPLLQQFQTERGMEDVIQFCAKKYGSRLNLNGSDVVDENGTILLENLVQSGYRNANRFEGFDLDTMKLVLKELATLHGVALAFKILKPDVFEEKIKPHLVPLKPPSSDPGSGGGPDTPHLILMEFLESVEEFRPLWPVLSENLDFKANLKQMGAAPRPLFTITHNDLWLNNIMVKSENGKCAAVKFVDFQNYGFKSPVNDLLFLLWTSVQQSLLDTEFDNLLRIYYDDLVGILARLNCEHKFTFEVLIEEIKTDCKFVLGQALFMSMFVVFNKKAPEIDKQDPGKPPSFGNLEDVSAVAKERIILIVRKCIANGWL</sequence>
<evidence type="ECO:0000259" key="1">
    <source>
        <dbReference type="SMART" id="SM00587"/>
    </source>
</evidence>
<gene>
    <name evidence="2" type="ORF">NQ317_012181</name>
</gene>
<keyword evidence="3" id="KW-1185">Reference proteome</keyword>
<evidence type="ECO:0000313" key="2">
    <source>
        <dbReference type="EMBL" id="KAJ8984931.1"/>
    </source>
</evidence>
<evidence type="ECO:0000313" key="3">
    <source>
        <dbReference type="Proteomes" id="UP001162164"/>
    </source>
</evidence>
<feature type="domain" description="CHK kinase-like" evidence="1">
    <location>
        <begin position="133"/>
        <end position="326"/>
    </location>
</feature>
<dbReference type="SMART" id="SM00587">
    <property type="entry name" value="CHK"/>
    <property type="match status" value="1"/>
</dbReference>
<dbReference type="InterPro" id="IPR011009">
    <property type="entry name" value="Kinase-like_dom_sf"/>
</dbReference>
<dbReference type="Gene3D" id="3.90.1200.10">
    <property type="match status" value="1"/>
</dbReference>
<proteinExistence type="predicted"/>
<dbReference type="SUPFAM" id="SSF56112">
    <property type="entry name" value="Protein kinase-like (PK-like)"/>
    <property type="match status" value="1"/>
</dbReference>
<dbReference type="PANTHER" id="PTHR11012:SF55">
    <property type="entry name" value="BHLH DOMAIN-CONTAINING PROTEIN"/>
    <property type="match status" value="1"/>
</dbReference>
<organism evidence="2 3">
    <name type="scientific">Molorchus minor</name>
    <dbReference type="NCBI Taxonomy" id="1323400"/>
    <lineage>
        <taxon>Eukaryota</taxon>
        <taxon>Metazoa</taxon>
        <taxon>Ecdysozoa</taxon>
        <taxon>Arthropoda</taxon>
        <taxon>Hexapoda</taxon>
        <taxon>Insecta</taxon>
        <taxon>Pterygota</taxon>
        <taxon>Neoptera</taxon>
        <taxon>Endopterygota</taxon>
        <taxon>Coleoptera</taxon>
        <taxon>Polyphaga</taxon>
        <taxon>Cucujiformia</taxon>
        <taxon>Chrysomeloidea</taxon>
        <taxon>Cerambycidae</taxon>
        <taxon>Lamiinae</taxon>
        <taxon>Monochamini</taxon>
        <taxon>Molorchus</taxon>
    </lineage>
</organism>
<dbReference type="EMBL" id="JAPWTJ010000023">
    <property type="protein sequence ID" value="KAJ8984931.1"/>
    <property type="molecule type" value="Genomic_DNA"/>
</dbReference>